<reference evidence="1 2" key="1">
    <citation type="submission" date="2019-08" db="EMBL/GenBank/DDBJ databases">
        <title>In-depth cultivation of the pig gut microbiome towards novel bacterial diversity and tailored functional studies.</title>
        <authorList>
            <person name="Wylensek D."/>
            <person name="Hitch T.C.A."/>
            <person name="Clavel T."/>
        </authorList>
    </citation>
    <scope>NUCLEOTIDE SEQUENCE [LARGE SCALE GENOMIC DNA]</scope>
    <source>
        <strain evidence="1 2">WCA-MUC-591-APC-4B</strain>
    </source>
</reference>
<dbReference type="EMBL" id="VUNA01000013">
    <property type="protein sequence ID" value="MST71075.1"/>
    <property type="molecule type" value="Genomic_DNA"/>
</dbReference>
<evidence type="ECO:0000313" key="2">
    <source>
        <dbReference type="Proteomes" id="UP000469424"/>
    </source>
</evidence>
<dbReference type="Gene3D" id="3.40.50.300">
    <property type="entry name" value="P-loop containing nucleotide triphosphate hydrolases"/>
    <property type="match status" value="1"/>
</dbReference>
<organism evidence="1 2">
    <name type="scientific">Mogibacterium kristiansenii</name>
    <dbReference type="NCBI Taxonomy" id="2606708"/>
    <lineage>
        <taxon>Bacteria</taxon>
        <taxon>Bacillati</taxon>
        <taxon>Bacillota</taxon>
        <taxon>Clostridia</taxon>
        <taxon>Peptostreptococcales</taxon>
        <taxon>Anaerovoracaceae</taxon>
        <taxon>Mogibacterium</taxon>
    </lineage>
</organism>
<dbReference type="Proteomes" id="UP000469424">
    <property type="component" value="Unassembled WGS sequence"/>
</dbReference>
<evidence type="ECO:0000313" key="1">
    <source>
        <dbReference type="EMBL" id="MST71075.1"/>
    </source>
</evidence>
<dbReference type="RefSeq" id="WP_154554636.1">
    <property type="nucleotide sequence ID" value="NZ_VUNA01000013.1"/>
</dbReference>
<dbReference type="SUPFAM" id="SSF52540">
    <property type="entry name" value="P-loop containing nucleoside triphosphate hydrolases"/>
    <property type="match status" value="1"/>
</dbReference>
<accession>A0A6N7XLY8</accession>
<dbReference type="AlphaFoldDB" id="A0A6N7XLY8"/>
<keyword evidence="2" id="KW-1185">Reference proteome</keyword>
<sequence>MHENSAQIILKDIEKAYGSRKILDGINMEICPGDFICIYGKSERLRRYKIAYLFQNFALVEKMTVK</sequence>
<name>A0A6N7XLY8_9FIRM</name>
<dbReference type="InterPro" id="IPR027417">
    <property type="entry name" value="P-loop_NTPase"/>
</dbReference>
<gene>
    <name evidence="1" type="ORF">FYJ65_06985</name>
</gene>
<protein>
    <submittedName>
        <fullName evidence="1">Uncharacterized protein</fullName>
    </submittedName>
</protein>
<comment type="caution">
    <text evidence="1">The sequence shown here is derived from an EMBL/GenBank/DDBJ whole genome shotgun (WGS) entry which is preliminary data.</text>
</comment>
<proteinExistence type="predicted"/>